<dbReference type="InterPro" id="IPR005271">
    <property type="entry name" value="CmoA"/>
</dbReference>
<dbReference type="RefSeq" id="WP_092592059.1">
    <property type="nucleotide sequence ID" value="NZ_FMXN01000003.1"/>
</dbReference>
<keyword evidence="7" id="KW-1185">Reference proteome</keyword>
<reference evidence="7" key="1">
    <citation type="submission" date="2016-10" db="EMBL/GenBank/DDBJ databases">
        <authorList>
            <person name="Varghese N."/>
            <person name="Submissions S."/>
        </authorList>
    </citation>
    <scope>NUCLEOTIDE SEQUENCE [LARGE SCALE GENOMIC DNA]</scope>
    <source>
        <strain evidence="7">CGMCC 1.10824</strain>
    </source>
</reference>
<comment type="subunit">
    <text evidence="3">Homodimer.</text>
</comment>
<feature type="domain" description="Methyltransferase" evidence="5">
    <location>
        <begin position="62"/>
        <end position="159"/>
    </location>
</feature>
<accession>A0A1G6BJJ8</accession>
<evidence type="ECO:0000256" key="4">
    <source>
        <dbReference type="PIRSR" id="PIRSR006325-1"/>
    </source>
</evidence>
<dbReference type="GO" id="GO:1904047">
    <property type="term" value="F:S-adenosyl-L-methionine binding"/>
    <property type="evidence" value="ECO:0007669"/>
    <property type="project" value="UniProtKB-UniRule"/>
</dbReference>
<protein>
    <recommendedName>
        <fullName evidence="3">Carboxy-S-adenosyl-L-methionine synthase</fullName>
        <shortName evidence="3">Cx-SAM synthase</shortName>
        <ecNumber evidence="3">2.1.3.-</ecNumber>
    </recommendedName>
</protein>
<dbReference type="InterPro" id="IPR029063">
    <property type="entry name" value="SAM-dependent_MTases_sf"/>
</dbReference>
<gene>
    <name evidence="3" type="primary">cmoA</name>
    <name evidence="6" type="ORF">SAMN02927930_00840</name>
</gene>
<dbReference type="PANTHER" id="PTHR43861">
    <property type="entry name" value="TRANS-ACONITATE 2-METHYLTRANSFERASE-RELATED"/>
    <property type="match status" value="1"/>
</dbReference>
<comment type="function">
    <text evidence="3">Catalyzes the conversion of S-adenosyl-L-methionine (SAM) to carboxy-S-adenosyl-L-methionine (Cx-SAM).</text>
</comment>
<dbReference type="GO" id="GO:0032259">
    <property type="term" value="P:methylation"/>
    <property type="evidence" value="ECO:0007669"/>
    <property type="project" value="UniProtKB-KW"/>
</dbReference>
<dbReference type="STRING" id="1159017.SAMN02927930_00840"/>
<feature type="binding site" evidence="3 4">
    <location>
        <begin position="90"/>
        <end position="91"/>
    </location>
    <ligand>
        <name>S-adenosyl-L-methionine</name>
        <dbReference type="ChEBI" id="CHEBI:59789"/>
    </ligand>
</feature>
<dbReference type="OrthoDB" id="9779941at2"/>
<evidence type="ECO:0000256" key="3">
    <source>
        <dbReference type="HAMAP-Rule" id="MF_01589"/>
    </source>
</evidence>
<dbReference type="AlphaFoldDB" id="A0A1G6BJJ8"/>
<feature type="binding site" evidence="3 4">
    <location>
        <position position="39"/>
    </location>
    <ligand>
        <name>S-adenosyl-L-methionine</name>
        <dbReference type="ChEBI" id="CHEBI:59789"/>
    </ligand>
</feature>
<dbReference type="InterPro" id="IPR041698">
    <property type="entry name" value="Methyltransf_25"/>
</dbReference>
<dbReference type="GO" id="GO:0002098">
    <property type="term" value="P:tRNA wobble uridine modification"/>
    <property type="evidence" value="ECO:0007669"/>
    <property type="project" value="InterPro"/>
</dbReference>
<dbReference type="NCBIfam" id="TIGR00740">
    <property type="entry name" value="carboxy-S-adenosyl-L-methionine synthase CmoA"/>
    <property type="match status" value="1"/>
</dbReference>
<dbReference type="CDD" id="cd02440">
    <property type="entry name" value="AdoMet_MTases"/>
    <property type="match status" value="1"/>
</dbReference>
<dbReference type="EC" id="2.1.3.-" evidence="3"/>
<keyword evidence="6" id="KW-0489">Methyltransferase</keyword>
<organism evidence="6 7">
    <name type="scientific">Pseudidiomarina indica</name>
    <dbReference type="NCBI Taxonomy" id="1159017"/>
    <lineage>
        <taxon>Bacteria</taxon>
        <taxon>Pseudomonadati</taxon>
        <taxon>Pseudomonadota</taxon>
        <taxon>Gammaproteobacteria</taxon>
        <taxon>Alteromonadales</taxon>
        <taxon>Idiomarinaceae</taxon>
        <taxon>Pseudidiomarina</taxon>
    </lineage>
</organism>
<keyword evidence="1 3" id="KW-0808">Transferase</keyword>
<dbReference type="HAMAP" id="MF_01589">
    <property type="entry name" value="Cx_SAM_synthase"/>
    <property type="match status" value="1"/>
</dbReference>
<dbReference type="GO" id="GO:0016743">
    <property type="term" value="F:carboxyl- or carbamoyltransferase activity"/>
    <property type="evidence" value="ECO:0007669"/>
    <property type="project" value="UniProtKB-UniRule"/>
</dbReference>
<feature type="binding site" evidence="3 4">
    <location>
        <position position="133"/>
    </location>
    <ligand>
        <name>S-adenosyl-L-methionine</name>
        <dbReference type="ChEBI" id="CHEBI:59789"/>
    </ligand>
</feature>
<evidence type="ECO:0000256" key="1">
    <source>
        <dbReference type="ARBA" id="ARBA00022679"/>
    </source>
</evidence>
<keyword evidence="2 3" id="KW-0949">S-adenosyl-L-methionine</keyword>
<sequence>MTQKDSIFAEPLAHVSDFAFDQTVVEVFPDMINRSVPGYQSILQGIGQLTKRYAQPHSTLYDLGCSLGAATLAMRQQVADIAEVAIVGVDNSAAMIERCQLLLQGYRSSVPVTLRCENVQDTPIENASVVTMNFTLQFVPPEQRYGVLANVYAGLRPGGVLLLSEKFHSMDPMMDELLVDIHHNFKRANGYSELEISQKRAAIENVMRIDSLETHRQRLQDIGFQHIQVWFQCYNFAAMIAVKGATQEGA</sequence>
<evidence type="ECO:0000313" key="6">
    <source>
        <dbReference type="EMBL" id="SDB20787.1"/>
    </source>
</evidence>
<dbReference type="GO" id="GO:0008168">
    <property type="term" value="F:methyltransferase activity"/>
    <property type="evidence" value="ECO:0007669"/>
    <property type="project" value="UniProtKB-KW"/>
</dbReference>
<evidence type="ECO:0000259" key="5">
    <source>
        <dbReference type="Pfam" id="PF13649"/>
    </source>
</evidence>
<evidence type="ECO:0000256" key="2">
    <source>
        <dbReference type="ARBA" id="ARBA00022691"/>
    </source>
</evidence>
<dbReference type="Proteomes" id="UP000199626">
    <property type="component" value="Unassembled WGS sequence"/>
</dbReference>
<dbReference type="PIRSF" id="PIRSF006325">
    <property type="entry name" value="MeTrfase_bac"/>
    <property type="match status" value="1"/>
</dbReference>
<dbReference type="Pfam" id="PF13649">
    <property type="entry name" value="Methyltransf_25"/>
    <property type="match status" value="1"/>
</dbReference>
<name>A0A1G6BJJ8_9GAMM</name>
<dbReference type="NCBIfam" id="NF011995">
    <property type="entry name" value="PRK15451.1"/>
    <property type="match status" value="1"/>
</dbReference>
<evidence type="ECO:0000313" key="7">
    <source>
        <dbReference type="Proteomes" id="UP000199626"/>
    </source>
</evidence>
<dbReference type="SUPFAM" id="SSF53335">
    <property type="entry name" value="S-adenosyl-L-methionine-dependent methyltransferases"/>
    <property type="match status" value="1"/>
</dbReference>
<dbReference type="PANTHER" id="PTHR43861:SF2">
    <property type="entry name" value="CARBOXY-S-ADENOSYL-L-METHIONINE SYNTHASE"/>
    <property type="match status" value="1"/>
</dbReference>
<comment type="caution">
    <text evidence="3">Lacks conserved residue(s) required for the propagation of feature annotation.</text>
</comment>
<feature type="binding site" evidence="3 4">
    <location>
        <begin position="64"/>
        <end position="66"/>
    </location>
    <ligand>
        <name>S-adenosyl-L-methionine</name>
        <dbReference type="ChEBI" id="CHEBI:59789"/>
    </ligand>
</feature>
<dbReference type="EMBL" id="FMXN01000003">
    <property type="protein sequence ID" value="SDB20787.1"/>
    <property type="molecule type" value="Genomic_DNA"/>
</dbReference>
<comment type="similarity">
    <text evidence="3">Belongs to the class I-like SAM-binding methyltransferase superfamily. Cx-SAM synthase family.</text>
</comment>
<feature type="binding site" evidence="3">
    <location>
        <position position="200"/>
    </location>
    <ligand>
        <name>S-adenosyl-L-methionine</name>
        <dbReference type="ChEBI" id="CHEBI:59789"/>
    </ligand>
</feature>
<dbReference type="Gene3D" id="3.40.50.150">
    <property type="entry name" value="Vaccinia Virus protein VP39"/>
    <property type="match status" value="1"/>
</dbReference>
<proteinExistence type="inferred from homology"/>
<comment type="catalytic activity">
    <reaction evidence="3">
        <text>prephenate + S-adenosyl-L-methionine = carboxy-S-adenosyl-L-methionine + 3-phenylpyruvate + H2O</text>
        <dbReference type="Rhea" id="RHEA:51692"/>
        <dbReference type="ChEBI" id="CHEBI:15377"/>
        <dbReference type="ChEBI" id="CHEBI:18005"/>
        <dbReference type="ChEBI" id="CHEBI:29934"/>
        <dbReference type="ChEBI" id="CHEBI:59789"/>
        <dbReference type="ChEBI" id="CHEBI:134278"/>
    </reaction>
</comment>